<dbReference type="RefSeq" id="WP_086900331.1">
    <property type="nucleotide sequence ID" value="NZ_CP021358.1"/>
</dbReference>
<dbReference type="InterPro" id="IPR017646">
    <property type="entry name" value="Dnd_assoc_2"/>
</dbReference>
<protein>
    <submittedName>
        <fullName evidence="1">DNA phosphorothioation-dependent restriction protein DptH</fullName>
    </submittedName>
</protein>
<accession>A0A240UPX6</accession>
<dbReference type="EMBL" id="CP021358">
    <property type="protein sequence ID" value="ART63123.1"/>
    <property type="molecule type" value="Genomic_DNA"/>
</dbReference>
<dbReference type="PANTHER" id="PTHR42957">
    <property type="entry name" value="HELICASE MJ1565-RELATED"/>
    <property type="match status" value="1"/>
</dbReference>
<keyword evidence="2" id="KW-1185">Reference proteome</keyword>
<evidence type="ECO:0000313" key="2">
    <source>
        <dbReference type="Proteomes" id="UP000194457"/>
    </source>
</evidence>
<dbReference type="REBASE" id="202737">
    <property type="entry name" value="KmaSW32DptHP"/>
</dbReference>
<dbReference type="Pfam" id="PF01935">
    <property type="entry name" value="DUF87"/>
    <property type="match status" value="1"/>
</dbReference>
<sequence>MSEKRFESFLVENLKNWLTGRVKAGERFQFRSTDPDNTIELLSALHEAADGSIMDGKTKINYLLVDNIKVLIAGHTEEYGVEDDCYTENYLAKLRDDVVNWESSLLMIHNSLLDTITNSTFDLAKHGAVWSVEGIKQQLDSLIDDSMSNQKTSRCLLDFQAEVVESDNASIFGYRSLYESMTDGELRFDELGLFNDPRLTDDWAAQGENFNLKQIERRLEENRKLRSEIEFEIEHHSEELEDRLTQFGSRFIKENFGNGSEAWKEKTFDEYTNEIEKQKEQVLELDEISTTTGFLQRRSKRDKGAGLRDIHILLEADQSSENFDISIKFSGSRTEARQFSINPSKMSKTVFLDHKAHNNKTKLNIRGTISDQPAFFTVKLSRESNSEQYSFHCAIVPQGVFYLEDMVNKFLINRSKQALVLQSSQQSVVVNPNAEDVKTLVDNQECVDISLYKKIDFQQLYDESDEVRFQLKSGDAELEVMVEGEPAKQNLVLPLLADTSRTKHLLCDDYYATYKPGKSTVVLDNQEIKQVFLREQLLSIEYDFIEDELILWDENSKVSSKADILKDSGFVELYEKYVAFLRYFKACNRRTLPSLESWGPKVTGLAKAYIDAYLNYLGALETGKTLTSSERVVTKLGIASITDSREGRQKQYLTPFHPVVLSYYLNLIDAIQEDGEQYSYKSLPDVTMKRLNPRGLVPHLYDSRQGYSYTQSVNENPFWLEIVPKEDSSFEYVIKLVRHKIEEFVETFKKLFEEVPAAPILINSINNAENRELFRGILAYYNDRLDDGRRIHVNLYDDDEVDTEFDFFAEMATYDEIKNRYGLDKGAAKRNADTIVDVLRTHLSFSKFRNGQVDSQKYAHLSFFRNNQLVDPRNNDVDEHISGMSCGGLLAGESSLKENEFYFTGLGMKGVDCSDKPHLMVAKGFSRLWRPSIVSGDAYDNNSAIRLSVSTSVREQLERSYDSSIWVTIIDPKVTLDFFQGSSDIILIHYSDQYTSSSGYDAITVTKQSNLYKSVLGNAGESLIREFNAFNGEWLLQMVSDPHREELGKQGVIASYKTVAIMLSQSDICWVPLSVAEMIRVAGNIGLAMSESDFSRRNSSSRHGPISDDILFAGFKNGKLYLLPVEAKAGSRPDFRKACTQALELKHYMETILGQDNLAGRLFRGLFIRQILLQVEKYQLYEVFDNTHFDSFLDERETWLDGTYSIGQLTDYPDGMVVALINSDACFSESYEESDGVLKVEIPISMMDTLIHTSYQVLKRNILEGRSLRIPKKYMLGTQHQGNEDMPEQEGLGGIQTILFGDEPAAYDENDNSTVESETTETALETKSELTQPLTVQFGTDVQTQQPVIWEPTNTEKLFNTNTGIIGTMGTGKTQFTKSLITQLVHNQHNNVGGTDIGILIFDYKADYVKDDFVAATNAKVFDLFHLPFNPFAVFGNRPMQPMHTANLFRTTIAKAFGLGPRQQNKVRTLVMDAYEAAGIYPQDSSTWVKPAPTLADIWEVFQSQEKVEQDSLYAALDDLIGFEIFEPDTRKTQSLYDLVDGVTVINLSGYDPSIQNLVVALTLDLFYTQMHQQGSSRLEGSLRQISKMILVDEADNFMSQDFDSLKKILKEGREFGVGTILSTQELTHFKTGDNDYSTLILSWVIHQVANIKSQEIKAIFNTPSKQSEEFHMGEIRKLEKHYSLYIDGKKKVSKIKDLAFWEFLELN</sequence>
<name>A0A240UPX6_9GAMM</name>
<dbReference type="SUPFAM" id="SSF52540">
    <property type="entry name" value="P-loop containing nucleoside triphosphate hydrolases"/>
    <property type="match status" value="1"/>
</dbReference>
<evidence type="ECO:0000313" key="1">
    <source>
        <dbReference type="EMBL" id="ART63123.1"/>
    </source>
</evidence>
<dbReference type="InterPro" id="IPR002789">
    <property type="entry name" value="HerA_central"/>
</dbReference>
<dbReference type="PANTHER" id="PTHR42957:SF1">
    <property type="entry name" value="HELICASE MJ1565-RELATED"/>
    <property type="match status" value="1"/>
</dbReference>
<organism evidence="1 2">
    <name type="scientific">Kushneria marisflavi</name>
    <dbReference type="NCBI Taxonomy" id="157779"/>
    <lineage>
        <taxon>Bacteria</taxon>
        <taxon>Pseudomonadati</taxon>
        <taxon>Pseudomonadota</taxon>
        <taxon>Gammaproteobacteria</taxon>
        <taxon>Oceanospirillales</taxon>
        <taxon>Halomonadaceae</taxon>
        <taxon>Kushneria</taxon>
    </lineage>
</organism>
<dbReference type="KEGG" id="kma:B9H00_08695"/>
<dbReference type="Gene3D" id="3.40.50.300">
    <property type="entry name" value="P-loop containing nucleotide triphosphate hydrolases"/>
    <property type="match status" value="2"/>
</dbReference>
<dbReference type="InterPro" id="IPR008571">
    <property type="entry name" value="HerA-like"/>
</dbReference>
<dbReference type="NCBIfam" id="TIGR03237">
    <property type="entry name" value="dnd_assoc_2"/>
    <property type="match status" value="1"/>
</dbReference>
<dbReference type="Proteomes" id="UP000194457">
    <property type="component" value="Chromosome"/>
</dbReference>
<proteinExistence type="predicted"/>
<dbReference type="OrthoDB" id="9806951at2"/>
<dbReference type="InterPro" id="IPR027417">
    <property type="entry name" value="P-loop_NTPase"/>
</dbReference>
<reference evidence="1 2" key="1">
    <citation type="submission" date="2017-05" db="EMBL/GenBank/DDBJ databases">
        <authorList>
            <person name="Song R."/>
            <person name="Chenine A.L."/>
            <person name="Ruprecht R.M."/>
        </authorList>
    </citation>
    <scope>NUCLEOTIDE SEQUENCE [LARGE SCALE GENOMIC DNA]</scope>
    <source>
        <strain evidence="1">SW32</strain>
    </source>
</reference>
<gene>
    <name evidence="1" type="ORF">B9H00_08695</name>
</gene>